<comment type="caution">
    <text evidence="2">The sequence shown here is derived from an EMBL/GenBank/DDBJ whole genome shotgun (WGS) entry which is preliminary data.</text>
</comment>
<dbReference type="InterPro" id="IPR003615">
    <property type="entry name" value="HNH_nuc"/>
</dbReference>
<evidence type="ECO:0000313" key="2">
    <source>
        <dbReference type="EMBL" id="KKN15180.1"/>
    </source>
</evidence>
<dbReference type="AlphaFoldDB" id="A0A0F9N6C3"/>
<sequence length="225" mass="26392">MKVGDISSGAKIGKRVKDWFVFTVCPDCEKQRWVRRSKSQLGNFTGLCQVCNGKRPRKTPKGDKHWQWKGGRKIESGYIRVLLYKDDFFFPMAHNGYVAEHRLIVAQHLNRCLLPWESVHHKNGIRTDNRLENLELFPASFKHNSITRWETYIKQRERIAFKAGYEKRKSEEATVSLADMCMKHRKFGIQTVVGWFVENYPEVCDEHLTAKLEEWGLDETNTEKS</sequence>
<name>A0A0F9N6C3_9ZZZZ</name>
<dbReference type="Pfam" id="PF13392">
    <property type="entry name" value="HNH_3"/>
    <property type="match status" value="1"/>
</dbReference>
<proteinExistence type="predicted"/>
<dbReference type="InterPro" id="IPR044925">
    <property type="entry name" value="His-Me_finger_sf"/>
</dbReference>
<reference evidence="2" key="1">
    <citation type="journal article" date="2015" name="Nature">
        <title>Complex archaea that bridge the gap between prokaryotes and eukaryotes.</title>
        <authorList>
            <person name="Spang A."/>
            <person name="Saw J.H."/>
            <person name="Jorgensen S.L."/>
            <person name="Zaremba-Niedzwiedzka K."/>
            <person name="Martijn J."/>
            <person name="Lind A.E."/>
            <person name="van Eijk R."/>
            <person name="Schleper C."/>
            <person name="Guy L."/>
            <person name="Ettema T.J."/>
        </authorList>
    </citation>
    <scope>NUCLEOTIDE SEQUENCE</scope>
</reference>
<protein>
    <recommendedName>
        <fullName evidence="1">HNH nuclease domain-containing protein</fullName>
    </recommendedName>
</protein>
<accession>A0A0F9N6C3</accession>
<gene>
    <name evidence="2" type="ORF">LCGC14_0988690</name>
</gene>
<dbReference type="Gene3D" id="3.90.75.20">
    <property type="match status" value="1"/>
</dbReference>
<dbReference type="SUPFAM" id="SSF54060">
    <property type="entry name" value="His-Me finger endonucleases"/>
    <property type="match status" value="1"/>
</dbReference>
<organism evidence="2">
    <name type="scientific">marine sediment metagenome</name>
    <dbReference type="NCBI Taxonomy" id="412755"/>
    <lineage>
        <taxon>unclassified sequences</taxon>
        <taxon>metagenomes</taxon>
        <taxon>ecological metagenomes</taxon>
    </lineage>
</organism>
<dbReference type="EMBL" id="LAZR01003738">
    <property type="protein sequence ID" value="KKN15180.1"/>
    <property type="molecule type" value="Genomic_DNA"/>
</dbReference>
<evidence type="ECO:0000259" key="1">
    <source>
        <dbReference type="Pfam" id="PF13392"/>
    </source>
</evidence>
<feature type="domain" description="HNH nuclease" evidence="1">
    <location>
        <begin position="101"/>
        <end position="140"/>
    </location>
</feature>